<evidence type="ECO:0000313" key="15">
    <source>
        <dbReference type="Proteomes" id="UP000018468"/>
    </source>
</evidence>
<dbReference type="EMBL" id="AHAT01026025">
    <property type="status" value="NOT_ANNOTATED_CDS"/>
    <property type="molecule type" value="Genomic_DNA"/>
</dbReference>
<dbReference type="EMBL" id="AHAT01026028">
    <property type="status" value="NOT_ANNOTATED_CDS"/>
    <property type="molecule type" value="Genomic_DNA"/>
</dbReference>
<dbReference type="PANTHER" id="PTHR24249:SF381">
    <property type="entry name" value="TRACE AMINE ASSOCIATED RECEPTOR 19P-RELATED"/>
    <property type="match status" value="1"/>
</dbReference>
<dbReference type="EMBL" id="AHAT01026026">
    <property type="status" value="NOT_ANNOTATED_CDS"/>
    <property type="molecule type" value="Genomic_DNA"/>
</dbReference>
<comment type="subcellular location">
    <subcellularLocation>
        <location evidence="1">Cell membrane</location>
        <topology evidence="1">Multi-pass membrane protein</topology>
    </subcellularLocation>
</comment>
<reference evidence="15" key="1">
    <citation type="submission" date="2011-12" db="EMBL/GenBank/DDBJ databases">
        <title>The Draft Genome of Lepisosteus oculatus.</title>
        <authorList>
            <consortium name="The Broad Institute Genome Assembly &amp; Analysis Group"/>
            <consortium name="Computational R&amp;D Group"/>
            <consortium name="and Sequencing Platform"/>
            <person name="Di Palma F."/>
            <person name="Alfoldi J."/>
            <person name="Johnson J."/>
            <person name="Berlin A."/>
            <person name="Gnerre S."/>
            <person name="Jaffe D."/>
            <person name="MacCallum I."/>
            <person name="Young S."/>
            <person name="Walker B.J."/>
            <person name="Lander E.S."/>
            <person name="Lindblad-Toh K."/>
        </authorList>
    </citation>
    <scope>NUCLEOTIDE SEQUENCE [LARGE SCALE GENOMIC DNA]</scope>
</reference>
<feature type="transmembrane region" description="Helical" evidence="12">
    <location>
        <begin position="27"/>
        <end position="51"/>
    </location>
</feature>
<dbReference type="SUPFAM" id="SSF81321">
    <property type="entry name" value="Family A G protein-coupled receptor-like"/>
    <property type="match status" value="1"/>
</dbReference>
<evidence type="ECO:0000256" key="7">
    <source>
        <dbReference type="ARBA" id="ARBA00023157"/>
    </source>
</evidence>
<evidence type="ECO:0000256" key="5">
    <source>
        <dbReference type="ARBA" id="ARBA00023040"/>
    </source>
</evidence>
<evidence type="ECO:0000256" key="10">
    <source>
        <dbReference type="ARBA" id="ARBA00023224"/>
    </source>
</evidence>
<dbReference type="InterPro" id="IPR000276">
    <property type="entry name" value="GPCR_Rhodpsn"/>
</dbReference>
<dbReference type="GeneTree" id="ENSGT00940000161258"/>
<dbReference type="EMBL" id="AHAT01026034">
    <property type="status" value="NOT_ANNOTATED_CDS"/>
    <property type="molecule type" value="Genomic_DNA"/>
</dbReference>
<keyword evidence="5 11" id="KW-0297">G-protein coupled receptor</keyword>
<evidence type="ECO:0000259" key="13">
    <source>
        <dbReference type="PROSITE" id="PS50262"/>
    </source>
</evidence>
<reference evidence="14" key="2">
    <citation type="submission" date="2025-08" db="UniProtKB">
        <authorList>
            <consortium name="Ensembl"/>
        </authorList>
    </citation>
    <scope>IDENTIFICATION</scope>
</reference>
<keyword evidence="4 12" id="KW-1133">Transmembrane helix</keyword>
<feature type="domain" description="G-protein coupled receptors family 1 profile" evidence="13">
    <location>
        <begin position="43"/>
        <end position="294"/>
    </location>
</feature>
<dbReference type="InterPro" id="IPR009132">
    <property type="entry name" value="TAAR_fam"/>
</dbReference>
<dbReference type="InterPro" id="IPR050569">
    <property type="entry name" value="TAAR"/>
</dbReference>
<evidence type="ECO:0000313" key="14">
    <source>
        <dbReference type="Ensembl" id="ENSLOCP00000021390.1"/>
    </source>
</evidence>
<keyword evidence="7" id="KW-1015">Disulfide bond</keyword>
<organism evidence="14 15">
    <name type="scientific">Lepisosteus oculatus</name>
    <name type="common">Spotted gar</name>
    <dbReference type="NCBI Taxonomy" id="7918"/>
    <lineage>
        <taxon>Eukaryota</taxon>
        <taxon>Metazoa</taxon>
        <taxon>Chordata</taxon>
        <taxon>Craniata</taxon>
        <taxon>Vertebrata</taxon>
        <taxon>Euteleostomi</taxon>
        <taxon>Actinopterygii</taxon>
        <taxon>Neopterygii</taxon>
        <taxon>Holostei</taxon>
        <taxon>Semionotiformes</taxon>
        <taxon>Lepisosteidae</taxon>
        <taxon>Lepisosteus</taxon>
    </lineage>
</organism>
<dbReference type="PROSITE" id="PS00237">
    <property type="entry name" value="G_PROTEIN_RECEP_F1_1"/>
    <property type="match status" value="1"/>
</dbReference>
<dbReference type="FunCoup" id="W5NL81">
    <property type="interactions" value="6"/>
</dbReference>
<evidence type="ECO:0000256" key="2">
    <source>
        <dbReference type="ARBA" id="ARBA00022475"/>
    </source>
</evidence>
<dbReference type="EMBL" id="AHAT01026032">
    <property type="status" value="NOT_ANNOTATED_CDS"/>
    <property type="molecule type" value="Genomic_DNA"/>
</dbReference>
<keyword evidence="15" id="KW-1185">Reference proteome</keyword>
<dbReference type="Pfam" id="PF00001">
    <property type="entry name" value="7tm_1"/>
    <property type="match status" value="1"/>
</dbReference>
<evidence type="ECO:0000256" key="6">
    <source>
        <dbReference type="ARBA" id="ARBA00023136"/>
    </source>
</evidence>
<evidence type="ECO:0000256" key="3">
    <source>
        <dbReference type="ARBA" id="ARBA00022692"/>
    </source>
</evidence>
<evidence type="ECO:0000256" key="11">
    <source>
        <dbReference type="RuleBase" id="RU000688"/>
    </source>
</evidence>
<keyword evidence="8 11" id="KW-0675">Receptor</keyword>
<dbReference type="SMART" id="SM01381">
    <property type="entry name" value="7TM_GPCR_Srsx"/>
    <property type="match status" value="1"/>
</dbReference>
<dbReference type="CDD" id="cd15055">
    <property type="entry name" value="7tmA_TAARs"/>
    <property type="match status" value="1"/>
</dbReference>
<feature type="transmembrane region" description="Helical" evidence="12">
    <location>
        <begin position="63"/>
        <end position="83"/>
    </location>
</feature>
<keyword evidence="9" id="KW-0325">Glycoprotein</keyword>
<dbReference type="PRINTS" id="PR00237">
    <property type="entry name" value="GPCRRHODOPSN"/>
</dbReference>
<dbReference type="EMBL" id="AHAT01026027">
    <property type="status" value="NOT_ANNOTATED_CDS"/>
    <property type="molecule type" value="Genomic_DNA"/>
</dbReference>
<dbReference type="GO" id="GO:0005886">
    <property type="term" value="C:plasma membrane"/>
    <property type="evidence" value="ECO:0000318"/>
    <property type="project" value="GO_Central"/>
</dbReference>
<dbReference type="EMBL" id="AHAT01026033">
    <property type="status" value="NOT_ANNOTATED_CDS"/>
    <property type="molecule type" value="Genomic_DNA"/>
</dbReference>
<keyword evidence="3 11" id="KW-0812">Transmembrane</keyword>
<protein>
    <submittedName>
        <fullName evidence="14">Trace amine associated receptor 13a</fullName>
    </submittedName>
</protein>
<keyword evidence="10 11" id="KW-0807">Transducer</keyword>
<feature type="transmembrane region" description="Helical" evidence="12">
    <location>
        <begin position="104"/>
        <end position="122"/>
    </location>
</feature>
<accession>W5NL81</accession>
<dbReference type="PRINTS" id="PR01830">
    <property type="entry name" value="TRACEAMINER"/>
</dbReference>
<proteinExistence type="inferred from homology"/>
<dbReference type="InParanoid" id="W5NL81"/>
<keyword evidence="6 12" id="KW-0472">Membrane</keyword>
<evidence type="ECO:0000256" key="1">
    <source>
        <dbReference type="ARBA" id="ARBA00004651"/>
    </source>
</evidence>
<dbReference type="Proteomes" id="UP000018468">
    <property type="component" value="Linkage group LG1"/>
</dbReference>
<evidence type="ECO:0000256" key="9">
    <source>
        <dbReference type="ARBA" id="ARBA00023180"/>
    </source>
</evidence>
<dbReference type="GO" id="GO:0007186">
    <property type="term" value="P:G protein-coupled receptor signaling pathway"/>
    <property type="evidence" value="ECO:0000318"/>
    <property type="project" value="GO_Central"/>
</dbReference>
<dbReference type="EMBL" id="AHAT01026029">
    <property type="status" value="NOT_ANNOTATED_CDS"/>
    <property type="molecule type" value="Genomic_DNA"/>
</dbReference>
<dbReference type="InterPro" id="IPR017452">
    <property type="entry name" value="GPCR_Rhodpsn_7TM"/>
</dbReference>
<feature type="transmembrane region" description="Helical" evidence="12">
    <location>
        <begin position="281"/>
        <end position="301"/>
    </location>
</feature>
<dbReference type="Gene3D" id="1.20.1070.10">
    <property type="entry name" value="Rhodopsin 7-helix transmembrane proteins"/>
    <property type="match status" value="1"/>
</dbReference>
<feature type="transmembrane region" description="Helical" evidence="12">
    <location>
        <begin position="198"/>
        <end position="216"/>
    </location>
</feature>
<evidence type="ECO:0000256" key="12">
    <source>
        <dbReference type="SAM" id="Phobius"/>
    </source>
</evidence>
<dbReference type="PANTHER" id="PTHR24249">
    <property type="entry name" value="HISTAMINE RECEPTOR-RELATED G-PROTEIN COUPLED RECEPTOR"/>
    <property type="match status" value="1"/>
</dbReference>
<dbReference type="GO" id="GO:0001594">
    <property type="term" value="F:trace-amine receptor activity"/>
    <property type="evidence" value="ECO:0000318"/>
    <property type="project" value="GO_Central"/>
</dbReference>
<evidence type="ECO:0000256" key="8">
    <source>
        <dbReference type="ARBA" id="ARBA00023170"/>
    </source>
</evidence>
<sequence length="327" mass="37387">EMENILVCSQTSNSSCLKEIRSTAINVMLYILLLTGILITVCGNLVVIISISHFKHLHTPTNLLVLSMAVADFLLGLFVMPFSMIRSVETCWYFGDTFCFFHKSLDCVLISVSLCNLVLIAIDRYFAVCDPFFYSTKITVNVMYLLILLSWFISPLYVIILLYVNGNFSDSKALNLCLGECVFIMNETWATIDMVTSFILPCSVMTTLYIKIFIVAKRHAKVINSLKNNNSKKEKILSKTNKRKAEKTLGIVVFAFLLCWVPYYIWSLIIEKITVINTLAWLVYINSSINPLIYALFYPWFQKSVKLIITFRICYTASSLINLYPEN</sequence>
<reference evidence="14" key="3">
    <citation type="submission" date="2025-09" db="UniProtKB">
        <authorList>
            <consortium name="Ensembl"/>
        </authorList>
    </citation>
    <scope>IDENTIFICATION</scope>
</reference>
<evidence type="ECO:0000256" key="4">
    <source>
        <dbReference type="ARBA" id="ARBA00022989"/>
    </source>
</evidence>
<dbReference type="Ensembl" id="ENSLOCT00000021427.1">
    <property type="protein sequence ID" value="ENSLOCP00000021390.1"/>
    <property type="gene ID" value="ENSLOCG00000017290.1"/>
</dbReference>
<dbReference type="PROSITE" id="PS50262">
    <property type="entry name" value="G_PROTEIN_RECEP_F1_2"/>
    <property type="match status" value="1"/>
</dbReference>
<dbReference type="FunFam" id="1.20.1070.10:FF:000030">
    <property type="entry name" value="trace amine-associated receptor 1"/>
    <property type="match status" value="1"/>
</dbReference>
<dbReference type="EMBL" id="AHAT01026030">
    <property type="status" value="NOT_ANNOTATED_CDS"/>
    <property type="molecule type" value="Genomic_DNA"/>
</dbReference>
<feature type="transmembrane region" description="Helical" evidence="12">
    <location>
        <begin position="249"/>
        <end position="269"/>
    </location>
</feature>
<dbReference type="EMBL" id="AHAT01026031">
    <property type="status" value="NOT_ANNOTATED_CDS"/>
    <property type="molecule type" value="Genomic_DNA"/>
</dbReference>
<dbReference type="AlphaFoldDB" id="W5NL81"/>
<comment type="similarity">
    <text evidence="11">Belongs to the G-protein coupled receptor 1 family.</text>
</comment>
<keyword evidence="2" id="KW-1003">Cell membrane</keyword>
<feature type="transmembrane region" description="Helical" evidence="12">
    <location>
        <begin position="142"/>
        <end position="164"/>
    </location>
</feature>
<dbReference type="eggNOG" id="KOG3656">
    <property type="taxonomic scope" value="Eukaryota"/>
</dbReference>
<name>W5NL81_LEPOC</name>